<dbReference type="EMBL" id="CP002400">
    <property type="protein sequence ID" value="ADU26163.1"/>
    <property type="molecule type" value="Genomic_DNA"/>
</dbReference>
<reference evidence="10 11" key="1">
    <citation type="submission" date="2010-12" db="EMBL/GenBank/DDBJ databases">
        <title>Complete sequence of Ethanoligenens harbinense YUAN-3.</title>
        <authorList>
            <person name="Lucas S."/>
            <person name="Copeland A."/>
            <person name="Lapidus A."/>
            <person name="Cheng J.-F."/>
            <person name="Bruce D."/>
            <person name="Goodwin L."/>
            <person name="Pitluck S."/>
            <person name="Chertkov O."/>
            <person name="Misra M."/>
            <person name="Detter J.C."/>
            <person name="Han C."/>
            <person name="Tapia R."/>
            <person name="Land M."/>
            <person name="Hauser L."/>
            <person name="Jeffries C."/>
            <person name="Kyrpides N."/>
            <person name="Ivanova N."/>
            <person name="Mikhailova N."/>
            <person name="Wang A."/>
            <person name="Mouttaki H."/>
            <person name="He Z."/>
            <person name="Zhou J."/>
            <person name="Hemme C.L."/>
            <person name="Woyke T."/>
        </authorList>
    </citation>
    <scope>NUCLEOTIDE SEQUENCE [LARGE SCALE GENOMIC DNA]</scope>
    <source>
        <strain evidence="11">DSM 18485 / JCM 12961 / CGMCC 1.5033 / YUAN-3</strain>
    </source>
</reference>
<dbReference type="STRING" id="663278.Ethha_0586"/>
<dbReference type="GO" id="GO:0042597">
    <property type="term" value="C:periplasmic space"/>
    <property type="evidence" value="ECO:0007669"/>
    <property type="project" value="InterPro"/>
</dbReference>
<evidence type="ECO:0000256" key="4">
    <source>
        <dbReference type="ARBA" id="ARBA00022475"/>
    </source>
</evidence>
<dbReference type="eggNOG" id="COG1177">
    <property type="taxonomic scope" value="Bacteria"/>
</dbReference>
<dbReference type="Pfam" id="PF00528">
    <property type="entry name" value="BPD_transp_1"/>
    <property type="match status" value="1"/>
</dbReference>
<evidence type="ECO:0000256" key="1">
    <source>
        <dbReference type="ARBA" id="ARBA00004651"/>
    </source>
</evidence>
<feature type="transmembrane region" description="Helical" evidence="8">
    <location>
        <begin position="135"/>
        <end position="156"/>
    </location>
</feature>
<keyword evidence="3 8" id="KW-0813">Transport</keyword>
<dbReference type="InterPro" id="IPR051789">
    <property type="entry name" value="Bact_Polyamine_Transport"/>
</dbReference>
<proteinExistence type="inferred from homology"/>
<comment type="subcellular location">
    <subcellularLocation>
        <location evidence="1 8">Cell membrane</location>
        <topology evidence="1 8">Multi-pass membrane protein</topology>
    </subcellularLocation>
</comment>
<dbReference type="InterPro" id="IPR000515">
    <property type="entry name" value="MetI-like"/>
</dbReference>
<evidence type="ECO:0000256" key="6">
    <source>
        <dbReference type="ARBA" id="ARBA00022989"/>
    </source>
</evidence>
<dbReference type="PANTHER" id="PTHR43848:SF2">
    <property type="entry name" value="PUTRESCINE TRANSPORT SYSTEM PERMEASE PROTEIN POTI"/>
    <property type="match status" value="1"/>
</dbReference>
<keyword evidence="7 8" id="KW-0472">Membrane</keyword>
<dbReference type="PRINTS" id="PR00909">
    <property type="entry name" value="SPERMDNBNDNG"/>
</dbReference>
<feature type="transmembrane region" description="Helical" evidence="8">
    <location>
        <begin position="107"/>
        <end position="129"/>
    </location>
</feature>
<dbReference type="GO" id="GO:0015846">
    <property type="term" value="P:polyamine transport"/>
    <property type="evidence" value="ECO:0007669"/>
    <property type="project" value="InterPro"/>
</dbReference>
<feature type="domain" description="ABC transmembrane type-1" evidence="9">
    <location>
        <begin position="69"/>
        <end position="257"/>
    </location>
</feature>
<evidence type="ECO:0000256" key="8">
    <source>
        <dbReference type="RuleBase" id="RU363032"/>
    </source>
</evidence>
<organism evidence="10 11">
    <name type="scientific">Ethanoligenens harbinense (strain DSM 18485 / JCM 12961 / CGMCC 1.5033 / YUAN-3)</name>
    <dbReference type="NCBI Taxonomy" id="663278"/>
    <lineage>
        <taxon>Bacteria</taxon>
        <taxon>Bacillati</taxon>
        <taxon>Bacillota</taxon>
        <taxon>Clostridia</taxon>
        <taxon>Eubacteriales</taxon>
        <taxon>Oscillospiraceae</taxon>
        <taxon>Ethanoligenens</taxon>
    </lineage>
</organism>
<feature type="transmembrane region" description="Helical" evidence="8">
    <location>
        <begin position="182"/>
        <end position="206"/>
    </location>
</feature>
<dbReference type="GO" id="GO:0005886">
    <property type="term" value="C:plasma membrane"/>
    <property type="evidence" value="ECO:0007669"/>
    <property type="project" value="UniProtKB-SubCell"/>
</dbReference>
<dbReference type="CDD" id="cd06261">
    <property type="entry name" value="TM_PBP2"/>
    <property type="match status" value="1"/>
</dbReference>
<gene>
    <name evidence="10" type="ordered locus">Ethha_0586</name>
</gene>
<evidence type="ECO:0000313" key="11">
    <source>
        <dbReference type="Proteomes" id="UP000001551"/>
    </source>
</evidence>
<dbReference type="PANTHER" id="PTHR43848">
    <property type="entry name" value="PUTRESCINE TRANSPORT SYSTEM PERMEASE PROTEIN POTI"/>
    <property type="match status" value="1"/>
</dbReference>
<dbReference type="SUPFAM" id="SSF53850">
    <property type="entry name" value="Periplasmic binding protein-like II"/>
    <property type="match status" value="1"/>
</dbReference>
<dbReference type="GO" id="GO:0019808">
    <property type="term" value="F:polyamine binding"/>
    <property type="evidence" value="ECO:0007669"/>
    <property type="project" value="InterPro"/>
</dbReference>
<feature type="transmembrane region" description="Helical" evidence="8">
    <location>
        <begin position="295"/>
        <end position="313"/>
    </location>
</feature>
<dbReference type="GO" id="GO:0055085">
    <property type="term" value="P:transmembrane transport"/>
    <property type="evidence" value="ECO:0007669"/>
    <property type="project" value="InterPro"/>
</dbReference>
<evidence type="ECO:0000313" key="10">
    <source>
        <dbReference type="EMBL" id="ADU26163.1"/>
    </source>
</evidence>
<evidence type="ECO:0000256" key="7">
    <source>
        <dbReference type="ARBA" id="ARBA00023136"/>
    </source>
</evidence>
<evidence type="ECO:0000256" key="5">
    <source>
        <dbReference type="ARBA" id="ARBA00022692"/>
    </source>
</evidence>
<dbReference type="Pfam" id="PF13416">
    <property type="entry name" value="SBP_bac_8"/>
    <property type="match status" value="1"/>
</dbReference>
<dbReference type="Proteomes" id="UP000001551">
    <property type="component" value="Chromosome"/>
</dbReference>
<dbReference type="SUPFAM" id="SSF161098">
    <property type="entry name" value="MetI-like"/>
    <property type="match status" value="1"/>
</dbReference>
<feature type="transmembrane region" description="Helical" evidence="8">
    <location>
        <begin position="73"/>
        <end position="95"/>
    </location>
</feature>
<feature type="transmembrane region" description="Helical" evidence="8">
    <location>
        <begin position="240"/>
        <end position="261"/>
    </location>
</feature>
<accession>E6U9H2</accession>
<feature type="transmembrane region" description="Helical" evidence="8">
    <location>
        <begin position="14"/>
        <end position="37"/>
    </location>
</feature>
<comment type="similarity">
    <text evidence="2">Belongs to the binding-protein-dependent transport system permease family. CysTW subfamily.</text>
</comment>
<dbReference type="Gene3D" id="3.40.190.10">
    <property type="entry name" value="Periplasmic binding protein-like II"/>
    <property type="match status" value="2"/>
</dbReference>
<name>E6U9H2_ETHHY</name>
<dbReference type="CDD" id="cd13590">
    <property type="entry name" value="PBP2_PotD_PotF_like"/>
    <property type="match status" value="1"/>
</dbReference>
<dbReference type="Gene3D" id="1.10.3720.10">
    <property type="entry name" value="MetI-like"/>
    <property type="match status" value="1"/>
</dbReference>
<keyword evidence="5 8" id="KW-0812">Transmembrane</keyword>
<protein>
    <submittedName>
        <fullName evidence="10">Binding-protein-dependent transport systems inner membrane component</fullName>
    </submittedName>
</protein>
<dbReference type="KEGG" id="eha:Ethha_0586"/>
<dbReference type="eggNOG" id="COG0687">
    <property type="taxonomic scope" value="Bacteria"/>
</dbReference>
<dbReference type="PROSITE" id="PS50928">
    <property type="entry name" value="ABC_TM1"/>
    <property type="match status" value="1"/>
</dbReference>
<evidence type="ECO:0000256" key="2">
    <source>
        <dbReference type="ARBA" id="ARBA00007069"/>
    </source>
</evidence>
<dbReference type="InterPro" id="IPR035906">
    <property type="entry name" value="MetI-like_sf"/>
</dbReference>
<evidence type="ECO:0000256" key="3">
    <source>
        <dbReference type="ARBA" id="ARBA00022448"/>
    </source>
</evidence>
<evidence type="ECO:0000259" key="9">
    <source>
        <dbReference type="PROSITE" id="PS50928"/>
    </source>
</evidence>
<keyword evidence="6 8" id="KW-1133">Transmembrane helix</keyword>
<dbReference type="InterPro" id="IPR006059">
    <property type="entry name" value="SBP"/>
</dbReference>
<dbReference type="AlphaFoldDB" id="E6U9H2"/>
<keyword evidence="4" id="KW-1003">Cell membrane</keyword>
<keyword evidence="11" id="KW-1185">Reference proteome</keyword>
<dbReference type="InterPro" id="IPR001188">
    <property type="entry name" value="Sperm_putr-bd"/>
</dbReference>
<dbReference type="HOGENOM" id="CLU_026974_9_0_9"/>
<dbReference type="RefSeq" id="WP_013484535.1">
    <property type="nucleotide sequence ID" value="NC_014828.1"/>
</dbReference>
<sequence length="644" mass="70669">MHGQTRETFRRKSGAVYCGLIYAFLFLPIAVIIINSFNANTFKPYFRWTGFTFDWYVKLFQNTGLLQSFGNTIFLALATTVLSVMIGTVAAVGIYKFRFRGKDIINGLLYIPVVIPEIVLGIALLSLFSKVGIPLGMLSLLLAHVTFCIPYVIFNVRARLDGYDRSIEEASMDLGATRLHTFLRITLPVLAPGIGGGALLAFTLSIDDVIISYFTNGQTMTFPLKVMASIKSGVAPDVNALSTLILLVTTGVVALVQTGLLKKFVGKVGTALSALFYIGRDELDTKQRAVRRRRGVGTALAIAIVAGVLLSVGKNAGTSAVGRNGQLNLFIWTEYVPDSVIQNFEKETGIQVNVSNYSSNEDMLAKVKSEKAGAFDIVQPTDYMVQQMIGQGLLQKLDKSALTNMKNIGSSYLNQYYDPNNNYSVPYLGGVAAIAVNTQKIKDRITGYADLFNPKYKNSIVSLDDYRAVIGMTARSLGMSMNETDSAKLDEIKTQLMKLKGNIKLYDSDSPKSALISGDATLGFCWNAEITLAMEENPAIKIVFPKEGAYVFVDNWCITKGAKNVRQATAFINYMLKAETAKEVSEEYPYMQPNAAAVELLGSAYKNNPARNVPQDVIKKGEHVANLDVNTLARYDAMWTDLKK</sequence>